<dbReference type="KEGG" id="ftj:FTUN_4677"/>
<dbReference type="EMBL" id="CP053452">
    <property type="protein sequence ID" value="QJW97112.1"/>
    <property type="molecule type" value="Genomic_DNA"/>
</dbReference>
<dbReference type="Proteomes" id="UP000503447">
    <property type="component" value="Chromosome"/>
</dbReference>
<evidence type="ECO:0000313" key="4">
    <source>
        <dbReference type="Proteomes" id="UP000503447"/>
    </source>
</evidence>
<feature type="transmembrane region" description="Helical" evidence="1">
    <location>
        <begin position="41"/>
        <end position="60"/>
    </location>
</feature>
<dbReference type="RefSeq" id="WP_227254380.1">
    <property type="nucleotide sequence ID" value="NZ_CP053452.2"/>
</dbReference>
<keyword evidence="2" id="KW-0732">Signal</keyword>
<keyword evidence="1" id="KW-1133">Transmembrane helix</keyword>
<keyword evidence="1" id="KW-0812">Transmembrane</keyword>
<evidence type="ECO:0000256" key="1">
    <source>
        <dbReference type="SAM" id="Phobius"/>
    </source>
</evidence>
<name>A0A6M5YW25_9BACT</name>
<gene>
    <name evidence="3" type="ORF">FTUN_4677</name>
</gene>
<sequence>MRYSRTLAASALLANTAPVRAGMPSVTLSDAASLRLQSISFFLVLFLISALAVRWIWNGFRTDFPRLPHLSYLKALGLVGLWGLLFLLVLTMISGARELMTPGAWKKDGLTYALANETKPATNPVAPAGPTEDGRRLKLTVLFGALAVHAAAHDGRFPSAGDSTIAPDLWRTPHASGMRYVYLPNRTTNDPGRVLACEPELFGEGRLVLFTNGDIRRMTSTELAPILTPEAK</sequence>
<accession>A0A6M5YW25</accession>
<keyword evidence="4" id="KW-1185">Reference proteome</keyword>
<feature type="signal peptide" evidence="2">
    <location>
        <begin position="1"/>
        <end position="21"/>
    </location>
</feature>
<keyword evidence="1" id="KW-0472">Membrane</keyword>
<proteinExistence type="predicted"/>
<organism evidence="3 4">
    <name type="scientific">Frigoriglobus tundricola</name>
    <dbReference type="NCBI Taxonomy" id="2774151"/>
    <lineage>
        <taxon>Bacteria</taxon>
        <taxon>Pseudomonadati</taxon>
        <taxon>Planctomycetota</taxon>
        <taxon>Planctomycetia</taxon>
        <taxon>Gemmatales</taxon>
        <taxon>Gemmataceae</taxon>
        <taxon>Frigoriglobus</taxon>
    </lineage>
</organism>
<reference evidence="4" key="1">
    <citation type="submission" date="2020-05" db="EMBL/GenBank/DDBJ databases">
        <title>Frigoriglobus tundricola gen. nov., sp. nov., a psychrotolerant cellulolytic planctomycete of the family Gemmataceae with two divergent copies of 16S rRNA gene.</title>
        <authorList>
            <person name="Kulichevskaya I.S."/>
            <person name="Ivanova A.A."/>
            <person name="Naumoff D.G."/>
            <person name="Beletsky A.V."/>
            <person name="Rijpstra W.I.C."/>
            <person name="Sinninghe Damste J.S."/>
            <person name="Mardanov A.V."/>
            <person name="Ravin N.V."/>
            <person name="Dedysh S.N."/>
        </authorList>
    </citation>
    <scope>NUCLEOTIDE SEQUENCE [LARGE SCALE GENOMIC DNA]</scope>
    <source>
        <strain evidence="4">PL17</strain>
    </source>
</reference>
<evidence type="ECO:0000313" key="3">
    <source>
        <dbReference type="EMBL" id="QJW97112.1"/>
    </source>
</evidence>
<feature type="chain" id="PRO_5026748699" evidence="2">
    <location>
        <begin position="22"/>
        <end position="232"/>
    </location>
</feature>
<dbReference type="AlphaFoldDB" id="A0A6M5YW25"/>
<feature type="transmembrane region" description="Helical" evidence="1">
    <location>
        <begin position="72"/>
        <end position="93"/>
    </location>
</feature>
<protein>
    <submittedName>
        <fullName evidence="3">Uncharacterized protein</fullName>
    </submittedName>
</protein>
<evidence type="ECO:0000256" key="2">
    <source>
        <dbReference type="SAM" id="SignalP"/>
    </source>
</evidence>